<evidence type="ECO:0000256" key="1">
    <source>
        <dbReference type="SAM" id="MobiDB-lite"/>
    </source>
</evidence>
<proteinExistence type="predicted"/>
<feature type="chain" id="PRO_5030515457" evidence="2">
    <location>
        <begin position="28"/>
        <end position="568"/>
    </location>
</feature>
<feature type="region of interest" description="Disordered" evidence="1">
    <location>
        <begin position="542"/>
        <end position="568"/>
    </location>
</feature>
<protein>
    <submittedName>
        <fullName evidence="3">Uncharacterized protein</fullName>
    </submittedName>
</protein>
<dbReference type="EMBL" id="HBGE01046614">
    <property type="protein sequence ID" value="CAD9143452.1"/>
    <property type="molecule type" value="Transcribed_RNA"/>
</dbReference>
<name>A0A7S1W1A4_ALECA</name>
<feature type="compositionally biased region" description="Acidic residues" evidence="1">
    <location>
        <begin position="375"/>
        <end position="389"/>
    </location>
</feature>
<organism evidence="3">
    <name type="scientific">Alexandrium catenella</name>
    <name type="common">Red tide dinoflagellate</name>
    <name type="synonym">Gonyaulax catenella</name>
    <dbReference type="NCBI Taxonomy" id="2925"/>
    <lineage>
        <taxon>Eukaryota</taxon>
        <taxon>Sar</taxon>
        <taxon>Alveolata</taxon>
        <taxon>Dinophyceae</taxon>
        <taxon>Gonyaulacales</taxon>
        <taxon>Pyrocystaceae</taxon>
        <taxon>Alexandrium</taxon>
    </lineage>
</organism>
<keyword evidence="2" id="KW-0732">Signal</keyword>
<reference evidence="3" key="1">
    <citation type="submission" date="2021-01" db="EMBL/GenBank/DDBJ databases">
        <authorList>
            <person name="Corre E."/>
            <person name="Pelletier E."/>
            <person name="Niang G."/>
            <person name="Scheremetjew M."/>
            <person name="Finn R."/>
            <person name="Kale V."/>
            <person name="Holt S."/>
            <person name="Cochrane G."/>
            <person name="Meng A."/>
            <person name="Brown T."/>
            <person name="Cohen L."/>
        </authorList>
    </citation>
    <scope>NUCLEOTIDE SEQUENCE</scope>
    <source>
        <strain evidence="3">OF101</strain>
    </source>
</reference>
<evidence type="ECO:0000313" key="3">
    <source>
        <dbReference type="EMBL" id="CAD9143452.1"/>
    </source>
</evidence>
<gene>
    <name evidence="3" type="ORF">ACAT0790_LOCUS28127</name>
</gene>
<feature type="compositionally biased region" description="Basic and acidic residues" evidence="1">
    <location>
        <begin position="360"/>
        <end position="369"/>
    </location>
</feature>
<sequence>VAEAYVHFALNLVLLLALLGACGETAGSSVSQEQSDGVRRYLTGLLWVLEMYHHGYCRDFNFIFDKRFHTYANAGLIVRCLAAEEDGAPPLAPPRSHEPPLRPITCAICLLPAENAERLLCPVVPELRPMFSNQHPLLGGINTMESNPAAASGRSSAAQLQQRLMEVRAAGQDDSAVKAELTRVCEQNRVLKQGGTDIDTVPLREIDEEVAERCAARQPRELNFEKDVTFVRQQGQANGRVPAKLLAPERVAGEWPMTEVQEEACGEEVELALDEVAEGGEEALEAGGEDVELAVDEGAEEWEEAVEAEAEDVEVPIEAEAEDELVEVPLEAEAGGEEGEEAVPAFEECEDEWPEDEEEPLAKRLRLEAGQEEGQPAEEEEEFPEDWPEADQPWQDPAEVQVEVQVQPRQQAIPRPALARVAASAGRAAGAAVGAPLDAATVQQVAAYLRTAGGSVAIGRLASVFTGVKKVQLAPHFDFVPQGGGEFLVSLRGVPATATLARSPAASARASAARGPPLGMRPAMQSHVAMAALRARSGQPLVAGARPPMVRPVGAAGRRPPLAMGRQA</sequence>
<accession>A0A7S1W1A4</accession>
<feature type="signal peptide" evidence="2">
    <location>
        <begin position="1"/>
        <end position="27"/>
    </location>
</feature>
<feature type="non-terminal residue" evidence="3">
    <location>
        <position position="1"/>
    </location>
</feature>
<dbReference type="AlphaFoldDB" id="A0A7S1W1A4"/>
<evidence type="ECO:0000256" key="2">
    <source>
        <dbReference type="SAM" id="SignalP"/>
    </source>
</evidence>
<feature type="region of interest" description="Disordered" evidence="1">
    <location>
        <begin position="333"/>
        <end position="392"/>
    </location>
</feature>
<feature type="compositionally biased region" description="Acidic residues" evidence="1">
    <location>
        <begin position="334"/>
        <end position="359"/>
    </location>
</feature>